<sequence length="2106" mass="223020">MPPSFLARDGVQGQGKSPRRESLPRCCAWNVPAISAGILTHQGHTMPTVDRAGTPPEESSIRTFLIQRVAEHCRLSPREVDPDRPLAEVGLASRDLMALVGELEEFLDRSLPASLVYEFSTIARLAHALARRADEQSPRPREAKSADIADNTDIAVIGLGCRLPGGVQGPEAYWRLLLEQDDVIAEVPAGRWEHFDGVITPVSRLGGFLADVAGFDSPFFEITPGEADAMDPQQRILLEVAWEAFEHAGMAPASLRGSRTGVFVGVSAPEYALLTAGRPDASAWTTTGTALSITANRLSYLLDLRGPSMTVDTACSSSLVAVHLAARSLRSGESDVAVAGGVNVLVSPAITMTFEQAGGTAADGRCKAFDASADGMVRAEGCGIVILKRLGDAHRDGDRVLAVIRKTVVNSDGRSNGLVAPNPEAQEALLRDAYAGREPPDYVEAHGTGTLLGDPIEAHALSAALDLDRSTPLLIGSVKTNLGHLEAAAGIAGLIKVVLALRHRTIPASLHYHRPNPHIDFPELGLKVAAEQTPWPSHPGSAGVSSFGFGGTNAHVVLEEAPRVPWTGPEAAPVHTLLLSDVSADRIGEYAGLLADDLGDPADVAYTLARRFGRGRYGAAVVGRDRDALVAGLRALHSGRPSPAAVTGADVDASAPVWVFSGYGSQWPGMAHRLLTEEPVFARTIELLEPFIEIHTGLSVWDALDREETAGATLPGTVSDPADAMIILFAVQVGLARLWQSYGAEPAAVIGHSMGEVAGAFTAGAVSLWDAARVIARRARLLRTIAGGGVMAVLGASAEETAELSAGCPGVEVAVRSAPRQTVITGDADQVATVVDRAERRGMFTRVVRAEGAGHSSQVEPLMDPLRQRLADLRPAAPRLPFYSTVLDDPRAVPAFDADYWAANLRNPVRLVDAVQAAAEDGHRTFVEISPHPLLTHALTETVEDAHVFSTLRRPTDGERADDTITFHARLAELKLAGLPVRIPTSGLITDVPSPPWRHRHHWEQAPRVQASPFHPLLGAHVQLPDEQDRHVWTTNVGANPPPWRPVHGVDVLPIAAHAEIALAAGSEVLGCDALAVSGLRVERLLPLDARTTITTTCTVVRAAQEARITVQMRTPAGISAVLSRATVVADTGTAATARPYSGKRVTVPPAQAGGHRFRLHPVVLDACLAAFGTEWTAMAIGRLRAPGPAWQGGHCELTVPRPEDGTAVAGLRLLDDAGTVLFEADDVVLHRLPATAVPVPLAAKLIEVGWHRTPVTPPGTAPADVLLLCDPADTDAGGVTEALTAAGAHVARLRHDATPDELREALSRDPARLADVAVLVPSALADEDLLLAMTGLIRRLPPVRRLWITTRRAIAVEDGEAGRPEQAFLRALTRVLAFEQPALRATLVDVDDPAVLSRELLGDGADTEVAWRDAVRYAARLRPARLGEGPPRSVVRPGGAYVISGGYGGLGLVTARLLAERGAGRLVLGGRSGPGPDAQRVIDELRSTGVEVEIVTGDVAAAGTAERMVAAARRDGLRLCGVVHAAGALDDRLVADLGPHDLRRVWSPKVDGAVRLHEVTQEIDLDWWAVYSSAAASLGSPGQAAYAAANARVDALVDQRRARGLPATTINWGPWAEVGGAAGRTVAALDPLTPEEGADALEALLAHDRAATGVLRFNATRALAAFPEIGELPYFAALIGAGAAETTGRDDWPGPAALRAADPDAARRILTARVRDRVSAVLGFTPDPTRPLTELGLDSLVAVRIRSALEHDFGVTVPSSVLLRDASLTALQERLCGLLSLPAGSAPTAAEKAVARRVVRPLTEGARWHLAGHATPGPQPFFCVHAAGGDSGVYRQLAALLGEDQVFYGLERFEDAPGVEERAARYTAAIRAVQPEGPYRLGGWSFGGVLAYEIARRLGSAVVELVALIDAGVPRRVANPAEASAHRYADFGAYLTRTYEVPVSLPFEELAALDEEQQLALVIERTEPVMRLLPPAVAAHQFTSHQDTRALERYSPGPYDGRTVLYRSTEPTPWTVHDARYDLDEANGLADLCPRLEIVPVPGTHHLDLLDQPGVQIIADHLRALLGGATGAPAVPGRRDHRTHPIKEAADVRSDPGGPRGGGAG</sequence>
<dbReference type="EMBL" id="BAAARW010000016">
    <property type="protein sequence ID" value="GAA2428215.1"/>
    <property type="molecule type" value="Genomic_DNA"/>
</dbReference>
<evidence type="ECO:0000256" key="3">
    <source>
        <dbReference type="ARBA" id="ARBA00022679"/>
    </source>
</evidence>
<reference evidence="8" key="1">
    <citation type="journal article" date="2019" name="Int. J. Syst. Evol. Microbiol.">
        <title>The Global Catalogue of Microorganisms (GCM) 10K type strain sequencing project: providing services to taxonomists for standard genome sequencing and annotation.</title>
        <authorList>
            <consortium name="The Broad Institute Genomics Platform"/>
            <consortium name="The Broad Institute Genome Sequencing Center for Infectious Disease"/>
            <person name="Wu L."/>
            <person name="Ma J."/>
        </authorList>
    </citation>
    <scope>NUCLEOTIDE SEQUENCE [LARGE SCALE GENOMIC DNA]</scope>
    <source>
        <strain evidence="8">JCM 3325</strain>
    </source>
</reference>
<dbReference type="CDD" id="cd08955">
    <property type="entry name" value="KR_2_FAS_SDR_x"/>
    <property type="match status" value="1"/>
</dbReference>
<dbReference type="SMART" id="SM00825">
    <property type="entry name" value="PKS_KS"/>
    <property type="match status" value="1"/>
</dbReference>
<gene>
    <name evidence="7" type="ORF">GCM10010191_46530</name>
</gene>
<evidence type="ECO:0000259" key="6">
    <source>
        <dbReference type="PROSITE" id="PS52004"/>
    </source>
</evidence>
<protein>
    <submittedName>
        <fullName evidence="7">Type I polyketide synthase</fullName>
    </submittedName>
</protein>
<evidence type="ECO:0000313" key="7">
    <source>
        <dbReference type="EMBL" id="GAA2428215.1"/>
    </source>
</evidence>
<keyword evidence="3" id="KW-0808">Transferase</keyword>
<dbReference type="PROSITE" id="PS00606">
    <property type="entry name" value="KS3_1"/>
    <property type="match status" value="1"/>
</dbReference>
<dbReference type="Pfam" id="PF00698">
    <property type="entry name" value="Acyl_transf_1"/>
    <property type="match status" value="1"/>
</dbReference>
<keyword evidence="2" id="KW-0597">Phosphoprotein</keyword>
<dbReference type="SUPFAM" id="SSF53901">
    <property type="entry name" value="Thiolase-like"/>
    <property type="match status" value="1"/>
</dbReference>
<dbReference type="Pfam" id="PF16197">
    <property type="entry name" value="KAsynt_C_assoc"/>
    <property type="match status" value="1"/>
</dbReference>
<evidence type="ECO:0000256" key="2">
    <source>
        <dbReference type="ARBA" id="ARBA00022553"/>
    </source>
</evidence>
<dbReference type="PANTHER" id="PTHR43775">
    <property type="entry name" value="FATTY ACID SYNTHASE"/>
    <property type="match status" value="1"/>
</dbReference>
<dbReference type="InterPro" id="IPR016039">
    <property type="entry name" value="Thiolase-like"/>
</dbReference>
<feature type="domain" description="Carrier" evidence="5">
    <location>
        <begin position="59"/>
        <end position="133"/>
    </location>
</feature>
<name>A0ABP5WJ01_9ACTN</name>
<dbReference type="InterPro" id="IPR032821">
    <property type="entry name" value="PKS_assoc"/>
</dbReference>
<dbReference type="InterPro" id="IPR020807">
    <property type="entry name" value="PKS_DH"/>
</dbReference>
<dbReference type="SMART" id="SM00823">
    <property type="entry name" value="PKS_PP"/>
    <property type="match status" value="2"/>
</dbReference>
<dbReference type="InterPro" id="IPR018201">
    <property type="entry name" value="Ketoacyl_synth_AS"/>
</dbReference>
<dbReference type="Pfam" id="PF21089">
    <property type="entry name" value="PKS_DH_N"/>
    <property type="match status" value="1"/>
</dbReference>
<evidence type="ECO:0000259" key="5">
    <source>
        <dbReference type="PROSITE" id="PS50075"/>
    </source>
</evidence>
<dbReference type="InterPro" id="IPR016036">
    <property type="entry name" value="Malonyl_transacylase_ACP-bd"/>
</dbReference>
<dbReference type="InterPro" id="IPR013968">
    <property type="entry name" value="PKS_KR"/>
</dbReference>
<dbReference type="InterPro" id="IPR029058">
    <property type="entry name" value="AB_hydrolase_fold"/>
</dbReference>
<evidence type="ECO:0000313" key="8">
    <source>
        <dbReference type="Proteomes" id="UP001501231"/>
    </source>
</evidence>
<proteinExistence type="predicted"/>
<dbReference type="SUPFAM" id="SSF51735">
    <property type="entry name" value="NAD(P)-binding Rossmann-fold domains"/>
    <property type="match status" value="2"/>
</dbReference>
<dbReference type="InterPro" id="IPR016035">
    <property type="entry name" value="Acyl_Trfase/lysoPLipase"/>
</dbReference>
<feature type="domain" description="Carrier" evidence="5">
    <location>
        <begin position="1706"/>
        <end position="1780"/>
    </location>
</feature>
<dbReference type="SUPFAM" id="SSF53474">
    <property type="entry name" value="alpha/beta-Hydrolases"/>
    <property type="match status" value="1"/>
</dbReference>
<keyword evidence="1" id="KW-0596">Phosphopantetheine</keyword>
<dbReference type="SMART" id="SM00827">
    <property type="entry name" value="PKS_AT"/>
    <property type="match status" value="1"/>
</dbReference>
<dbReference type="Gene3D" id="3.40.50.720">
    <property type="entry name" value="NAD(P)-binding Rossmann-like Domain"/>
    <property type="match status" value="1"/>
</dbReference>
<dbReference type="Gene3D" id="3.30.70.250">
    <property type="entry name" value="Malonyl-CoA ACP transacylase, ACP-binding"/>
    <property type="match status" value="1"/>
</dbReference>
<dbReference type="Pfam" id="PF00975">
    <property type="entry name" value="Thioesterase"/>
    <property type="match status" value="1"/>
</dbReference>
<feature type="domain" description="Ketosynthase family 3 (KS3)" evidence="6">
    <location>
        <begin position="151"/>
        <end position="560"/>
    </location>
</feature>
<dbReference type="SUPFAM" id="SSF55048">
    <property type="entry name" value="Probable ACP-binding domain of malonyl-CoA ACP transacylase"/>
    <property type="match status" value="1"/>
</dbReference>
<accession>A0ABP5WJ01</accession>
<dbReference type="InterPro" id="IPR020806">
    <property type="entry name" value="PKS_PP-bd"/>
</dbReference>
<evidence type="ECO:0000256" key="4">
    <source>
        <dbReference type="SAM" id="MobiDB-lite"/>
    </source>
</evidence>
<dbReference type="InterPro" id="IPR020841">
    <property type="entry name" value="PKS_Beta-ketoAc_synthase_dom"/>
</dbReference>
<dbReference type="Gene3D" id="3.40.47.10">
    <property type="match status" value="1"/>
</dbReference>
<dbReference type="Gene3D" id="3.40.50.1820">
    <property type="entry name" value="alpha/beta hydrolase"/>
    <property type="match status" value="1"/>
</dbReference>
<dbReference type="Pfam" id="PF02801">
    <property type="entry name" value="Ketoacyl-synt_C"/>
    <property type="match status" value="1"/>
</dbReference>
<dbReference type="InterPro" id="IPR001227">
    <property type="entry name" value="Ac_transferase_dom_sf"/>
</dbReference>
<dbReference type="InterPro" id="IPR014030">
    <property type="entry name" value="Ketoacyl_synth_N"/>
</dbReference>
<dbReference type="PROSITE" id="PS00012">
    <property type="entry name" value="PHOSPHOPANTETHEINE"/>
    <property type="match status" value="1"/>
</dbReference>
<dbReference type="InterPro" id="IPR009081">
    <property type="entry name" value="PP-bd_ACP"/>
</dbReference>
<dbReference type="SMART" id="SM00826">
    <property type="entry name" value="PKS_DH"/>
    <property type="match status" value="1"/>
</dbReference>
<organism evidence="7 8">
    <name type="scientific">Actinomadura vinacea</name>
    <dbReference type="NCBI Taxonomy" id="115336"/>
    <lineage>
        <taxon>Bacteria</taxon>
        <taxon>Bacillati</taxon>
        <taxon>Actinomycetota</taxon>
        <taxon>Actinomycetes</taxon>
        <taxon>Streptosporangiales</taxon>
        <taxon>Thermomonosporaceae</taxon>
        <taxon>Actinomadura</taxon>
    </lineage>
</organism>
<comment type="caution">
    <text evidence="7">The sequence shown here is derived from an EMBL/GenBank/DDBJ whole genome shotgun (WGS) entry which is preliminary data.</text>
</comment>
<dbReference type="Gene3D" id="3.10.129.110">
    <property type="entry name" value="Polyketide synthase dehydratase"/>
    <property type="match status" value="2"/>
</dbReference>
<dbReference type="InterPro" id="IPR006162">
    <property type="entry name" value="Ppantetheine_attach_site"/>
</dbReference>
<dbReference type="Gene3D" id="1.10.1200.10">
    <property type="entry name" value="ACP-like"/>
    <property type="match status" value="2"/>
</dbReference>
<dbReference type="Pfam" id="PF00109">
    <property type="entry name" value="ketoacyl-synt"/>
    <property type="match status" value="1"/>
</dbReference>
<dbReference type="InterPro" id="IPR014031">
    <property type="entry name" value="Ketoacyl_synth_C"/>
</dbReference>
<dbReference type="InterPro" id="IPR050091">
    <property type="entry name" value="PKS_NRPS_Biosynth_Enz"/>
</dbReference>
<dbReference type="PROSITE" id="PS50075">
    <property type="entry name" value="CARRIER"/>
    <property type="match status" value="2"/>
</dbReference>
<dbReference type="SUPFAM" id="SSF52151">
    <property type="entry name" value="FabD/lysophospholipase-like"/>
    <property type="match status" value="1"/>
</dbReference>
<dbReference type="Pfam" id="PF00550">
    <property type="entry name" value="PP-binding"/>
    <property type="match status" value="2"/>
</dbReference>
<dbReference type="CDD" id="cd00833">
    <property type="entry name" value="PKS"/>
    <property type="match status" value="1"/>
</dbReference>
<dbReference type="Pfam" id="PF08659">
    <property type="entry name" value="KR"/>
    <property type="match status" value="1"/>
</dbReference>
<dbReference type="InterPro" id="IPR014043">
    <property type="entry name" value="Acyl_transferase_dom"/>
</dbReference>
<dbReference type="SMART" id="SM00822">
    <property type="entry name" value="PKS_KR"/>
    <property type="match status" value="1"/>
</dbReference>
<keyword evidence="8" id="KW-1185">Reference proteome</keyword>
<dbReference type="InterPro" id="IPR036736">
    <property type="entry name" value="ACP-like_sf"/>
</dbReference>
<dbReference type="PROSITE" id="PS52004">
    <property type="entry name" value="KS3_2"/>
    <property type="match status" value="1"/>
</dbReference>
<dbReference type="PANTHER" id="PTHR43775:SF37">
    <property type="entry name" value="SI:DKEY-61P9.11"/>
    <property type="match status" value="1"/>
</dbReference>
<feature type="region of interest" description="Disordered" evidence="4">
    <location>
        <begin position="2070"/>
        <end position="2106"/>
    </location>
</feature>
<dbReference type="SUPFAM" id="SSF47336">
    <property type="entry name" value="ACP-like"/>
    <property type="match status" value="2"/>
</dbReference>
<dbReference type="InterPro" id="IPR042104">
    <property type="entry name" value="PKS_dehydratase_sf"/>
</dbReference>
<dbReference type="InterPro" id="IPR049552">
    <property type="entry name" value="PKS_DH_N"/>
</dbReference>
<dbReference type="InterPro" id="IPR057326">
    <property type="entry name" value="KR_dom"/>
</dbReference>
<dbReference type="Proteomes" id="UP001501231">
    <property type="component" value="Unassembled WGS sequence"/>
</dbReference>
<feature type="region of interest" description="Disordered" evidence="4">
    <location>
        <begin position="1"/>
        <end position="22"/>
    </location>
</feature>
<dbReference type="InterPro" id="IPR036291">
    <property type="entry name" value="NAD(P)-bd_dom_sf"/>
</dbReference>
<dbReference type="InterPro" id="IPR001031">
    <property type="entry name" value="Thioesterase"/>
</dbReference>
<dbReference type="Gene3D" id="3.40.366.10">
    <property type="entry name" value="Malonyl-Coenzyme A Acyl Carrier Protein, domain 2"/>
    <property type="match status" value="1"/>
</dbReference>
<feature type="compositionally biased region" description="Basic and acidic residues" evidence="4">
    <location>
        <begin position="2084"/>
        <end position="2095"/>
    </location>
</feature>
<evidence type="ECO:0000256" key="1">
    <source>
        <dbReference type="ARBA" id="ARBA00022450"/>
    </source>
</evidence>